<dbReference type="EMBL" id="MU004236">
    <property type="protein sequence ID" value="KAF2668427.1"/>
    <property type="molecule type" value="Genomic_DNA"/>
</dbReference>
<evidence type="ECO:0000256" key="1">
    <source>
        <dbReference type="ARBA" id="ARBA00004123"/>
    </source>
</evidence>
<reference evidence="5" key="1">
    <citation type="journal article" date="2020" name="Stud. Mycol.">
        <title>101 Dothideomycetes genomes: a test case for predicting lifestyles and emergence of pathogens.</title>
        <authorList>
            <person name="Haridas S."/>
            <person name="Albert R."/>
            <person name="Binder M."/>
            <person name="Bloem J."/>
            <person name="Labutti K."/>
            <person name="Salamov A."/>
            <person name="Andreopoulos B."/>
            <person name="Baker S."/>
            <person name="Barry K."/>
            <person name="Bills G."/>
            <person name="Bluhm B."/>
            <person name="Cannon C."/>
            <person name="Castanera R."/>
            <person name="Culley D."/>
            <person name="Daum C."/>
            <person name="Ezra D."/>
            <person name="Gonzalez J."/>
            <person name="Henrissat B."/>
            <person name="Kuo A."/>
            <person name="Liang C."/>
            <person name="Lipzen A."/>
            <person name="Lutzoni F."/>
            <person name="Magnuson J."/>
            <person name="Mondo S."/>
            <person name="Nolan M."/>
            <person name="Ohm R."/>
            <person name="Pangilinan J."/>
            <person name="Park H.-J."/>
            <person name="Ramirez L."/>
            <person name="Alfaro M."/>
            <person name="Sun H."/>
            <person name="Tritt A."/>
            <person name="Yoshinaga Y."/>
            <person name="Zwiers L.-H."/>
            <person name="Turgeon B."/>
            <person name="Goodwin S."/>
            <person name="Spatafora J."/>
            <person name="Crous P."/>
            <person name="Grigoriev I."/>
        </authorList>
    </citation>
    <scope>NUCLEOTIDE SEQUENCE</scope>
    <source>
        <strain evidence="5">CBS 115976</strain>
    </source>
</reference>
<feature type="compositionally biased region" description="Acidic residues" evidence="4">
    <location>
        <begin position="131"/>
        <end position="145"/>
    </location>
</feature>
<dbReference type="OrthoDB" id="10266662at2759"/>
<dbReference type="PANTHER" id="PTHR12687">
    <property type="entry name" value="NUCLEOLAR COMPLEX 2 AND RAD4-RELATED"/>
    <property type="match status" value="1"/>
</dbReference>
<keyword evidence="3" id="KW-0539">Nucleus</keyword>
<feature type="compositionally biased region" description="Basic and acidic residues" evidence="4">
    <location>
        <begin position="8"/>
        <end position="28"/>
    </location>
</feature>
<feature type="compositionally biased region" description="Basic residues" evidence="4">
    <location>
        <begin position="29"/>
        <end position="41"/>
    </location>
</feature>
<feature type="compositionally biased region" description="Basic and acidic residues" evidence="4">
    <location>
        <begin position="699"/>
        <end position="716"/>
    </location>
</feature>
<gene>
    <name evidence="5" type="ORF">BT63DRAFT_374137</name>
</gene>
<dbReference type="GO" id="GO:0005730">
    <property type="term" value="C:nucleolus"/>
    <property type="evidence" value="ECO:0007669"/>
    <property type="project" value="TreeGrafter"/>
</dbReference>
<evidence type="ECO:0000256" key="2">
    <source>
        <dbReference type="ARBA" id="ARBA00005907"/>
    </source>
</evidence>
<keyword evidence="6" id="KW-1185">Reference proteome</keyword>
<dbReference type="AlphaFoldDB" id="A0A6A6UAF7"/>
<evidence type="ECO:0000256" key="4">
    <source>
        <dbReference type="SAM" id="MobiDB-lite"/>
    </source>
</evidence>
<organism evidence="5 6">
    <name type="scientific">Microthyrium microscopicum</name>
    <dbReference type="NCBI Taxonomy" id="703497"/>
    <lineage>
        <taxon>Eukaryota</taxon>
        <taxon>Fungi</taxon>
        <taxon>Dikarya</taxon>
        <taxon>Ascomycota</taxon>
        <taxon>Pezizomycotina</taxon>
        <taxon>Dothideomycetes</taxon>
        <taxon>Dothideomycetes incertae sedis</taxon>
        <taxon>Microthyriales</taxon>
        <taxon>Microthyriaceae</taxon>
        <taxon>Microthyrium</taxon>
    </lineage>
</organism>
<feature type="region of interest" description="Disordered" evidence="4">
    <location>
        <begin position="1"/>
        <end position="155"/>
    </location>
</feature>
<evidence type="ECO:0000313" key="5">
    <source>
        <dbReference type="EMBL" id="KAF2668427.1"/>
    </source>
</evidence>
<feature type="compositionally biased region" description="Basic and acidic residues" evidence="4">
    <location>
        <begin position="42"/>
        <end position="68"/>
    </location>
</feature>
<dbReference type="InterPro" id="IPR005343">
    <property type="entry name" value="Noc2"/>
</dbReference>
<feature type="compositionally biased region" description="Acidic residues" evidence="4">
    <location>
        <begin position="732"/>
        <end position="745"/>
    </location>
</feature>
<dbReference type="GO" id="GO:0042273">
    <property type="term" value="P:ribosomal large subunit biogenesis"/>
    <property type="evidence" value="ECO:0007669"/>
    <property type="project" value="TreeGrafter"/>
</dbReference>
<dbReference type="GO" id="GO:0030691">
    <property type="term" value="C:Noc2p-Noc3p complex"/>
    <property type="evidence" value="ECO:0007669"/>
    <property type="project" value="TreeGrafter"/>
</dbReference>
<protein>
    <submittedName>
        <fullName evidence="5">Nucleolar complex protein</fullName>
    </submittedName>
</protein>
<dbReference type="Proteomes" id="UP000799302">
    <property type="component" value="Unassembled WGS sequence"/>
</dbReference>
<dbReference type="GO" id="GO:0030690">
    <property type="term" value="C:Noc1p-Noc2p complex"/>
    <property type="evidence" value="ECO:0007669"/>
    <property type="project" value="TreeGrafter"/>
</dbReference>
<feature type="compositionally biased region" description="Acidic residues" evidence="4">
    <location>
        <begin position="108"/>
        <end position="120"/>
    </location>
</feature>
<accession>A0A6A6UAF7</accession>
<sequence>MAKTKSTKKFEGRHLKDTLKKRKDDAKVKQRTKLREKKKTARRAENGDNEEEAPKPKPSKGKELKEMTVDEFFQGGFEVPEKPGKKRKRGGTGDAPSKKRAKAPVDETSQDDESEDDSDAPDAAGGTVENAADDESDESEEDEDEDAHKKQLESLAEKDPEFYKYLKENDAELLDFEDGDLAEIDQLSDEEEAEEPKKEGKDKTLTLALVNKWEASMTENKSLRTARELVLAFRAAAHLNENNGKEYKYTVTNSDAYNKVLVLTLKGLPELLQHHLPIKETASGKINLSSDSKVFKTLAPMVKSHIASVLHLLSNLSDGSTLRLTLASILALLPYALPYRKVLKEMGKSVVIIWAESSSDDATKISAFLVLRKLIVIGDAGLREAILKATYQGLIKGCRSTTIHTIQGINLMKNSAAELWGIDPVVGYTTGFGFIRQLALHLRSTITNKTKDSYKVVYNWQCVHSLDFWSRVLAQNSSSLREAETGKDSPLRPLIYPTVQVTLGVLRLIPTAQYFPLRFQLCRSLLRICRATNTFIPLAPALLEVLNSAEMRKAPKPTTIKALDFSTSIRAGKTLLRTRVYQDGVGEQVVELFSEFFMLWCKSIAFPELALPVIVMLKRWLKTVSDKGKGNKNNKLNTSIGLFIQKLEANAKWIESKRARVDYAPNNRSAVERFLSDEDEKNTPLGAFVLSQRKMREQKEALLKASRQENGHSRNDDQDEDDSDNAAMGELSEGEESPGEEEADE</sequence>
<proteinExistence type="inferred from homology"/>
<dbReference type="PANTHER" id="PTHR12687:SF4">
    <property type="entry name" value="NUCLEOLAR COMPLEX PROTEIN 2 HOMOLOG"/>
    <property type="match status" value="1"/>
</dbReference>
<dbReference type="Pfam" id="PF03715">
    <property type="entry name" value="Noc2"/>
    <property type="match status" value="1"/>
</dbReference>
<comment type="similarity">
    <text evidence="2">Belongs to the NOC2 family.</text>
</comment>
<name>A0A6A6UAF7_9PEZI</name>
<feature type="compositionally biased region" description="Basic and acidic residues" evidence="4">
    <location>
        <begin position="146"/>
        <end position="155"/>
    </location>
</feature>
<evidence type="ECO:0000313" key="6">
    <source>
        <dbReference type="Proteomes" id="UP000799302"/>
    </source>
</evidence>
<evidence type="ECO:0000256" key="3">
    <source>
        <dbReference type="ARBA" id="ARBA00023242"/>
    </source>
</evidence>
<comment type="subcellular location">
    <subcellularLocation>
        <location evidence="1">Nucleus</location>
    </subcellularLocation>
</comment>
<feature type="region of interest" description="Disordered" evidence="4">
    <location>
        <begin position="699"/>
        <end position="745"/>
    </location>
</feature>
<dbReference type="GO" id="GO:0005654">
    <property type="term" value="C:nucleoplasm"/>
    <property type="evidence" value="ECO:0007669"/>
    <property type="project" value="TreeGrafter"/>
</dbReference>